<dbReference type="SUPFAM" id="SSF48403">
    <property type="entry name" value="Ankyrin repeat"/>
    <property type="match status" value="1"/>
</dbReference>
<sequence length="118" mass="13215">MEAVLNRVFHPAIGSGSTRVVRLFLDHRRNVTTLDDAGTPALHMAAQLKFEEVLIELVKSGNDIDLGDSTGDTALDVARRHNYEGVVRFFMRRKGALLISSKLSEKCIDVKLTREDYD</sequence>
<protein>
    <submittedName>
        <fullName evidence="4">Uncharacterized protein</fullName>
    </submittedName>
</protein>
<evidence type="ECO:0000313" key="4">
    <source>
        <dbReference type="EMBL" id="KAK5633573.1"/>
    </source>
</evidence>
<keyword evidence="1" id="KW-0677">Repeat</keyword>
<organism evidence="4 5">
    <name type="scientific">Xylaria bambusicola</name>
    <dbReference type="NCBI Taxonomy" id="326684"/>
    <lineage>
        <taxon>Eukaryota</taxon>
        <taxon>Fungi</taxon>
        <taxon>Dikarya</taxon>
        <taxon>Ascomycota</taxon>
        <taxon>Pezizomycotina</taxon>
        <taxon>Sordariomycetes</taxon>
        <taxon>Xylariomycetidae</taxon>
        <taxon>Xylariales</taxon>
        <taxon>Xylariaceae</taxon>
        <taxon>Xylaria</taxon>
    </lineage>
</organism>
<keyword evidence="2 3" id="KW-0040">ANK repeat</keyword>
<name>A0AAN7UUQ5_9PEZI</name>
<proteinExistence type="predicted"/>
<reference evidence="4 5" key="1">
    <citation type="submission" date="2023-10" db="EMBL/GenBank/DDBJ databases">
        <title>Draft genome sequence of Xylaria bambusicola isolate GMP-LS, the root and basal stem rot pathogen of sugarcane in Indonesia.</title>
        <authorList>
            <person name="Selvaraj P."/>
            <person name="Muralishankar V."/>
            <person name="Muruganantham S."/>
            <person name="Sp S."/>
            <person name="Haryani S."/>
            <person name="Lau K.J.X."/>
            <person name="Naqvi N.I."/>
        </authorList>
    </citation>
    <scope>NUCLEOTIDE SEQUENCE [LARGE SCALE GENOMIC DNA]</scope>
    <source>
        <strain evidence="4">GMP-LS</strain>
    </source>
</reference>
<dbReference type="InterPro" id="IPR036770">
    <property type="entry name" value="Ankyrin_rpt-contain_sf"/>
</dbReference>
<feature type="repeat" description="ANK" evidence="3">
    <location>
        <begin position="37"/>
        <end position="69"/>
    </location>
</feature>
<gene>
    <name evidence="4" type="ORF">RRF57_009287</name>
</gene>
<evidence type="ECO:0000256" key="2">
    <source>
        <dbReference type="ARBA" id="ARBA00023043"/>
    </source>
</evidence>
<dbReference type="InterPro" id="IPR002110">
    <property type="entry name" value="Ankyrin_rpt"/>
</dbReference>
<keyword evidence="5" id="KW-1185">Reference proteome</keyword>
<evidence type="ECO:0000256" key="3">
    <source>
        <dbReference type="PROSITE-ProRule" id="PRU00023"/>
    </source>
</evidence>
<evidence type="ECO:0000313" key="5">
    <source>
        <dbReference type="Proteomes" id="UP001305414"/>
    </source>
</evidence>
<dbReference type="SMART" id="SM00248">
    <property type="entry name" value="ANK"/>
    <property type="match status" value="3"/>
</dbReference>
<dbReference type="PANTHER" id="PTHR24126">
    <property type="entry name" value="ANKYRIN REPEAT, PH AND SEC7 DOMAIN CONTAINING PROTEIN SECG-RELATED"/>
    <property type="match status" value="1"/>
</dbReference>
<dbReference type="Proteomes" id="UP001305414">
    <property type="component" value="Unassembled WGS sequence"/>
</dbReference>
<accession>A0AAN7UUQ5</accession>
<dbReference type="Pfam" id="PF12796">
    <property type="entry name" value="Ank_2"/>
    <property type="match status" value="1"/>
</dbReference>
<dbReference type="AlphaFoldDB" id="A0AAN7UUQ5"/>
<comment type="caution">
    <text evidence="4">The sequence shown here is derived from an EMBL/GenBank/DDBJ whole genome shotgun (WGS) entry which is preliminary data.</text>
</comment>
<evidence type="ECO:0000256" key="1">
    <source>
        <dbReference type="ARBA" id="ARBA00022737"/>
    </source>
</evidence>
<dbReference type="PROSITE" id="PS50088">
    <property type="entry name" value="ANK_REPEAT"/>
    <property type="match status" value="1"/>
</dbReference>
<dbReference type="EMBL" id="JAWHQM010000033">
    <property type="protein sequence ID" value="KAK5633573.1"/>
    <property type="molecule type" value="Genomic_DNA"/>
</dbReference>
<dbReference type="Gene3D" id="1.25.40.20">
    <property type="entry name" value="Ankyrin repeat-containing domain"/>
    <property type="match status" value="1"/>
</dbReference>